<protein>
    <submittedName>
        <fullName evidence="1">Uncharacterized protein</fullName>
    </submittedName>
</protein>
<name>A0A819I4A7_9BILA</name>
<keyword evidence="2" id="KW-1185">Reference proteome</keyword>
<proteinExistence type="predicted"/>
<gene>
    <name evidence="1" type="ORF">OVN521_LOCUS9901</name>
</gene>
<evidence type="ECO:0000313" key="2">
    <source>
        <dbReference type="Proteomes" id="UP000663866"/>
    </source>
</evidence>
<comment type="caution">
    <text evidence="1">The sequence shown here is derived from an EMBL/GenBank/DDBJ whole genome shotgun (WGS) entry which is preliminary data.</text>
</comment>
<reference evidence="1" key="1">
    <citation type="submission" date="2021-02" db="EMBL/GenBank/DDBJ databases">
        <authorList>
            <person name="Nowell W R."/>
        </authorList>
    </citation>
    <scope>NUCLEOTIDE SEQUENCE</scope>
</reference>
<dbReference type="AlphaFoldDB" id="A0A819I4A7"/>
<accession>A0A819I4A7</accession>
<evidence type="ECO:0000313" key="1">
    <source>
        <dbReference type="EMBL" id="CAF3908476.1"/>
    </source>
</evidence>
<dbReference type="Proteomes" id="UP000663866">
    <property type="component" value="Unassembled WGS sequence"/>
</dbReference>
<dbReference type="EMBL" id="CAJOBG010001231">
    <property type="protein sequence ID" value="CAF3908476.1"/>
    <property type="molecule type" value="Genomic_DNA"/>
</dbReference>
<sequence>MNQRFQHCFLIDGKTNLPIDDNHKLFIPLKIRNNTEKIYCPCYHRNHETYLFDYHSTESLDENRGMIHMNSKRQDQETFCSQSLQSIRKLYETRNISKKISSSKIVIIKPNYCKHFRSDQQINNNKNNMKKYLIARMKSSVNVSIDSSQINNNQSHKSLSTINIIIKPFMPLEFNSDYHERKISLDRKLSSNKRKSSSSSLLLNSTTKRIFTSLTDDNLHRESHKHRLSTFKDLKQSILPKSTEIIYNNNQNKSSMILNSRTLLNTYRSKRRWSKNKNQIFI</sequence>
<organism evidence="1 2">
    <name type="scientific">Rotaria magnacalcarata</name>
    <dbReference type="NCBI Taxonomy" id="392030"/>
    <lineage>
        <taxon>Eukaryota</taxon>
        <taxon>Metazoa</taxon>
        <taxon>Spiralia</taxon>
        <taxon>Gnathifera</taxon>
        <taxon>Rotifera</taxon>
        <taxon>Eurotatoria</taxon>
        <taxon>Bdelloidea</taxon>
        <taxon>Philodinida</taxon>
        <taxon>Philodinidae</taxon>
        <taxon>Rotaria</taxon>
    </lineage>
</organism>